<protein>
    <submittedName>
        <fullName evidence="1">Uncharacterized protein</fullName>
    </submittedName>
</protein>
<dbReference type="AlphaFoldDB" id="A0A4S8KYF4"/>
<reference evidence="1 2" key="1">
    <citation type="journal article" date="2019" name="Nat. Ecol. Evol.">
        <title>Megaphylogeny resolves global patterns of mushroom evolution.</title>
        <authorList>
            <person name="Varga T."/>
            <person name="Krizsan K."/>
            <person name="Foldi C."/>
            <person name="Dima B."/>
            <person name="Sanchez-Garcia M."/>
            <person name="Sanchez-Ramirez S."/>
            <person name="Szollosi G.J."/>
            <person name="Szarkandi J.G."/>
            <person name="Papp V."/>
            <person name="Albert L."/>
            <person name="Andreopoulos W."/>
            <person name="Angelini C."/>
            <person name="Antonin V."/>
            <person name="Barry K.W."/>
            <person name="Bougher N.L."/>
            <person name="Buchanan P."/>
            <person name="Buyck B."/>
            <person name="Bense V."/>
            <person name="Catcheside P."/>
            <person name="Chovatia M."/>
            <person name="Cooper J."/>
            <person name="Damon W."/>
            <person name="Desjardin D."/>
            <person name="Finy P."/>
            <person name="Geml J."/>
            <person name="Haridas S."/>
            <person name="Hughes K."/>
            <person name="Justo A."/>
            <person name="Karasinski D."/>
            <person name="Kautmanova I."/>
            <person name="Kiss B."/>
            <person name="Kocsube S."/>
            <person name="Kotiranta H."/>
            <person name="LaButti K.M."/>
            <person name="Lechner B.E."/>
            <person name="Liimatainen K."/>
            <person name="Lipzen A."/>
            <person name="Lukacs Z."/>
            <person name="Mihaltcheva S."/>
            <person name="Morgado L.N."/>
            <person name="Niskanen T."/>
            <person name="Noordeloos M.E."/>
            <person name="Ohm R.A."/>
            <person name="Ortiz-Santana B."/>
            <person name="Ovrebo C."/>
            <person name="Racz N."/>
            <person name="Riley R."/>
            <person name="Savchenko A."/>
            <person name="Shiryaev A."/>
            <person name="Soop K."/>
            <person name="Spirin V."/>
            <person name="Szebenyi C."/>
            <person name="Tomsovsky M."/>
            <person name="Tulloss R.E."/>
            <person name="Uehling J."/>
            <person name="Grigoriev I.V."/>
            <person name="Vagvolgyi C."/>
            <person name="Papp T."/>
            <person name="Martin F.M."/>
            <person name="Miettinen O."/>
            <person name="Hibbett D.S."/>
            <person name="Nagy L.G."/>
        </authorList>
    </citation>
    <scope>NUCLEOTIDE SEQUENCE [LARGE SCALE GENOMIC DNA]</scope>
    <source>
        <strain evidence="1 2">CBS 962.96</strain>
    </source>
</reference>
<name>A0A4S8KYF4_DENBC</name>
<keyword evidence="2" id="KW-1185">Reference proteome</keyword>
<accession>A0A4S8KYF4</accession>
<dbReference type="Proteomes" id="UP000297245">
    <property type="component" value="Unassembled WGS sequence"/>
</dbReference>
<gene>
    <name evidence="1" type="ORF">K435DRAFT_785221</name>
</gene>
<organism evidence="1 2">
    <name type="scientific">Dendrothele bispora (strain CBS 962.96)</name>
    <dbReference type="NCBI Taxonomy" id="1314807"/>
    <lineage>
        <taxon>Eukaryota</taxon>
        <taxon>Fungi</taxon>
        <taxon>Dikarya</taxon>
        <taxon>Basidiomycota</taxon>
        <taxon>Agaricomycotina</taxon>
        <taxon>Agaricomycetes</taxon>
        <taxon>Agaricomycetidae</taxon>
        <taxon>Agaricales</taxon>
        <taxon>Agaricales incertae sedis</taxon>
        <taxon>Dendrothele</taxon>
    </lineage>
</organism>
<evidence type="ECO:0000313" key="2">
    <source>
        <dbReference type="Proteomes" id="UP000297245"/>
    </source>
</evidence>
<evidence type="ECO:0000313" key="1">
    <source>
        <dbReference type="EMBL" id="THU80990.1"/>
    </source>
</evidence>
<dbReference type="EMBL" id="ML179852">
    <property type="protein sequence ID" value="THU80990.1"/>
    <property type="molecule type" value="Genomic_DNA"/>
</dbReference>
<proteinExistence type="predicted"/>
<sequence>MLASLSKRVGQEDMDDKWETTVKKLLLLLNGLEARVLRSWRRKERSVFRRSFFWCGTWPRRHNRGQVCF</sequence>